<evidence type="ECO:0000313" key="1">
    <source>
        <dbReference type="EMBL" id="KLU65525.1"/>
    </source>
</evidence>
<name>A0A0J1FPX0_9FIRM</name>
<keyword evidence="2" id="KW-1185">Reference proteome</keyword>
<sequence>MRSPECHRGRNSPNLVSGLEKKVKKISPGEKLGENLLFKLKYLLQLLKKDNVQMRGVD</sequence>
<proteinExistence type="predicted"/>
<dbReference type="AlphaFoldDB" id="A0A0J1FPX0"/>
<accession>A0A0J1FPX0</accession>
<dbReference type="Proteomes" id="UP000036356">
    <property type="component" value="Unassembled WGS sequence"/>
</dbReference>
<evidence type="ECO:0000313" key="2">
    <source>
        <dbReference type="Proteomes" id="UP000036356"/>
    </source>
</evidence>
<organism evidence="1 2">
    <name type="scientific">Desulfosporosinus acididurans</name>
    <dbReference type="NCBI Taxonomy" id="476652"/>
    <lineage>
        <taxon>Bacteria</taxon>
        <taxon>Bacillati</taxon>
        <taxon>Bacillota</taxon>
        <taxon>Clostridia</taxon>
        <taxon>Eubacteriales</taxon>
        <taxon>Desulfitobacteriaceae</taxon>
        <taxon>Desulfosporosinus</taxon>
    </lineage>
</organism>
<dbReference type="EMBL" id="LDZY01000008">
    <property type="protein sequence ID" value="KLU65525.1"/>
    <property type="molecule type" value="Genomic_DNA"/>
</dbReference>
<reference evidence="1 2" key="1">
    <citation type="submission" date="2015-06" db="EMBL/GenBank/DDBJ databases">
        <title>Draft genome of the moderately acidophilic sulfate reducer Candidatus Desulfosporosinus acididurans strain M1.</title>
        <authorList>
            <person name="Poehlein A."/>
            <person name="Petzsch P."/>
            <person name="Johnson B.D."/>
            <person name="Schloemann M."/>
            <person name="Daniel R."/>
            <person name="Muehling M."/>
        </authorList>
    </citation>
    <scope>NUCLEOTIDE SEQUENCE [LARGE SCALE GENOMIC DNA]</scope>
    <source>
        <strain evidence="1 2">M1</strain>
    </source>
</reference>
<protein>
    <submittedName>
        <fullName evidence="1">Uncharacterized protein</fullName>
    </submittedName>
</protein>
<comment type="caution">
    <text evidence="1">The sequence shown here is derived from an EMBL/GenBank/DDBJ whole genome shotgun (WGS) entry which is preliminary data.</text>
</comment>
<gene>
    <name evidence="1" type="ORF">DEAC_c26620</name>
</gene>